<dbReference type="AlphaFoldDB" id="A0A8H5B2Z6"/>
<gene>
    <name evidence="3" type="ORF">D9611_004772</name>
</gene>
<dbReference type="EMBL" id="JAACJK010000220">
    <property type="protein sequence ID" value="KAF5315624.1"/>
    <property type="molecule type" value="Genomic_DNA"/>
</dbReference>
<protein>
    <recommendedName>
        <fullName evidence="2">Chromo domain-containing protein</fullName>
    </recommendedName>
</protein>
<feature type="compositionally biased region" description="Basic residues" evidence="1">
    <location>
        <begin position="86"/>
        <end position="95"/>
    </location>
</feature>
<evidence type="ECO:0000259" key="2">
    <source>
        <dbReference type="PROSITE" id="PS50013"/>
    </source>
</evidence>
<dbReference type="Proteomes" id="UP000541558">
    <property type="component" value="Unassembled WGS sequence"/>
</dbReference>
<name>A0A8H5B2Z6_9AGAR</name>
<feature type="region of interest" description="Disordered" evidence="1">
    <location>
        <begin position="63"/>
        <end position="384"/>
    </location>
</feature>
<dbReference type="SUPFAM" id="SSF54160">
    <property type="entry name" value="Chromo domain-like"/>
    <property type="match status" value="1"/>
</dbReference>
<evidence type="ECO:0000313" key="3">
    <source>
        <dbReference type="EMBL" id="KAF5315624.1"/>
    </source>
</evidence>
<dbReference type="GO" id="GO:0006338">
    <property type="term" value="P:chromatin remodeling"/>
    <property type="evidence" value="ECO:0007669"/>
    <property type="project" value="UniProtKB-ARBA"/>
</dbReference>
<dbReference type="Gene3D" id="2.40.50.40">
    <property type="match status" value="1"/>
</dbReference>
<dbReference type="InterPro" id="IPR016197">
    <property type="entry name" value="Chromo-like_dom_sf"/>
</dbReference>
<proteinExistence type="predicted"/>
<evidence type="ECO:0000313" key="4">
    <source>
        <dbReference type="Proteomes" id="UP000541558"/>
    </source>
</evidence>
<evidence type="ECO:0000256" key="1">
    <source>
        <dbReference type="SAM" id="MobiDB-lite"/>
    </source>
</evidence>
<feature type="compositionally biased region" description="Basic and acidic residues" evidence="1">
    <location>
        <begin position="232"/>
        <end position="249"/>
    </location>
</feature>
<accession>A0A8H5B2Z6</accession>
<dbReference type="PROSITE" id="PS50013">
    <property type="entry name" value="CHROMO_2"/>
    <property type="match status" value="1"/>
</dbReference>
<feature type="compositionally biased region" description="Polar residues" evidence="1">
    <location>
        <begin position="156"/>
        <end position="167"/>
    </location>
</feature>
<sequence>MSSDDEAYEVDYLLEARCLKKDRKKTMEFLVRWKGYDSDGDTWEPIENFQDITIDEFWAKTRETRDPRDVSKFSLGDHFLPLGPPRTKKPKRKSTGKAESSAQVSSSHNTPPPASPPQASSPAATLEIADIPTGKRRRGPLDATPKTRPQKRQRESASTNGQKSTRASARKEQPPSASARRETPRRKKAREPSIEVVPDSDEDVMIIEKDSEPATSDQPPILPSPPASASARVRERSPSDPLFDEDHPDNQMPAHRLRQKKPLVKTFEDPALAKPDGQLSAKTRATRSKASESAVASSSKATKPGPGRSSSGLVASSSKAAKPGPGRSSSGMIKKPVASLLTASKGTLKTVKGKYKQPAESSPPPVESDHEDTHAAPEQAAVDLPTGQELLSLAGLDAQNAENLSDFDDISEGGARDAKADALAQERAESLKKAHESLFPNAALTDSPGTTWSRSTIFGPLTSAKETTPALSLEADPSEPNHTPFTLTLDSATSVPVLFTDVVPGGHPLVPVIHVSHRWPPGQFYSKDAATSVLDAVRSSGIAGRVVVSSKASEDLKVHFQKFSQRLQEGDLFVATAGIHVYAFCSSDSRVLCSRMNISPGLQVADSQVLVCKIAVDNFSGYVEVAGKADMRQWSKYVASEI</sequence>
<feature type="domain" description="Chromo" evidence="2">
    <location>
        <begin position="8"/>
        <end position="70"/>
    </location>
</feature>
<dbReference type="OrthoDB" id="2447764at2759"/>
<reference evidence="3 4" key="1">
    <citation type="journal article" date="2020" name="ISME J.">
        <title>Uncovering the hidden diversity of litter-decomposition mechanisms in mushroom-forming fungi.</title>
        <authorList>
            <person name="Floudas D."/>
            <person name="Bentzer J."/>
            <person name="Ahren D."/>
            <person name="Johansson T."/>
            <person name="Persson P."/>
            <person name="Tunlid A."/>
        </authorList>
    </citation>
    <scope>NUCLEOTIDE SEQUENCE [LARGE SCALE GENOMIC DNA]</scope>
    <source>
        <strain evidence="3 4">CBS 175.51</strain>
    </source>
</reference>
<comment type="caution">
    <text evidence="3">The sequence shown here is derived from an EMBL/GenBank/DDBJ whole genome shotgun (WGS) entry which is preliminary data.</text>
</comment>
<keyword evidence="4" id="KW-1185">Reference proteome</keyword>
<organism evidence="3 4">
    <name type="scientific">Ephemerocybe angulata</name>
    <dbReference type="NCBI Taxonomy" id="980116"/>
    <lineage>
        <taxon>Eukaryota</taxon>
        <taxon>Fungi</taxon>
        <taxon>Dikarya</taxon>
        <taxon>Basidiomycota</taxon>
        <taxon>Agaricomycotina</taxon>
        <taxon>Agaricomycetes</taxon>
        <taxon>Agaricomycetidae</taxon>
        <taxon>Agaricales</taxon>
        <taxon>Agaricineae</taxon>
        <taxon>Psathyrellaceae</taxon>
        <taxon>Ephemerocybe</taxon>
    </lineage>
</organism>
<dbReference type="InterPro" id="IPR000953">
    <property type="entry name" value="Chromo/chromo_shadow_dom"/>
</dbReference>
<feature type="compositionally biased region" description="Low complexity" evidence="1">
    <location>
        <begin position="291"/>
        <end position="301"/>
    </location>
</feature>
<dbReference type="Pfam" id="PF00385">
    <property type="entry name" value="Chromo"/>
    <property type="match status" value="1"/>
</dbReference>
<dbReference type="SMART" id="SM00298">
    <property type="entry name" value="CHROMO"/>
    <property type="match status" value="1"/>
</dbReference>
<feature type="compositionally biased region" description="Low complexity" evidence="1">
    <location>
        <begin position="309"/>
        <end position="321"/>
    </location>
</feature>
<dbReference type="InterPro" id="IPR023780">
    <property type="entry name" value="Chromo_domain"/>
</dbReference>